<dbReference type="Proteomes" id="UP000056109">
    <property type="component" value="Chromosome I"/>
</dbReference>
<keyword evidence="2" id="KW-1185">Reference proteome</keyword>
<evidence type="ECO:0000313" key="1">
    <source>
        <dbReference type="EMBL" id="CEF42468.1"/>
    </source>
</evidence>
<reference evidence="2" key="1">
    <citation type="submission" date="2014-09" db="EMBL/GenBank/DDBJ databases">
        <authorList>
            <person name="Illeghems K.G."/>
        </authorList>
    </citation>
    <scope>NUCLEOTIDE SEQUENCE [LARGE SCALE GENOMIC DNA]</scope>
    <source>
        <strain evidence="2">108B</strain>
    </source>
</reference>
<proteinExistence type="predicted"/>
<name>A0A0U5EYQ4_9PROT</name>
<accession>A0A0U5EYQ4</accession>
<dbReference type="PATRIC" id="fig|446692.3.peg.3407"/>
<dbReference type="EMBL" id="LN606600">
    <property type="protein sequence ID" value="CEF42468.1"/>
    <property type="molecule type" value="Genomic_DNA"/>
</dbReference>
<evidence type="ECO:0000313" key="2">
    <source>
        <dbReference type="Proteomes" id="UP000056109"/>
    </source>
</evidence>
<organism evidence="1 2">
    <name type="scientific">Acetobacter senegalensis</name>
    <dbReference type="NCBI Taxonomy" id="446692"/>
    <lineage>
        <taxon>Bacteria</taxon>
        <taxon>Pseudomonadati</taxon>
        <taxon>Pseudomonadota</taxon>
        <taxon>Alphaproteobacteria</taxon>
        <taxon>Acetobacterales</taxon>
        <taxon>Acetobacteraceae</taxon>
        <taxon>Acetobacter</taxon>
    </lineage>
</organism>
<sequence>MTFDGGIESHKHYGNWISWIRDVPWGQSHLVFFS</sequence>
<gene>
    <name evidence="1" type="ORF">ASN_3226</name>
</gene>
<dbReference type="AlphaFoldDB" id="A0A0U5EYQ4"/>
<protein>
    <submittedName>
        <fullName evidence="1">Uncharacterized protein</fullName>
    </submittedName>
</protein>
<dbReference type="KEGG" id="asz:ASN_3226"/>